<dbReference type="AlphaFoldDB" id="A0A1A6Y2L0"/>
<proteinExistence type="predicted"/>
<dbReference type="RefSeq" id="WP_065198300.1">
    <property type="nucleotide sequence ID" value="NZ_LYVJ01000003.1"/>
</dbReference>
<dbReference type="Pfam" id="PF14258">
    <property type="entry name" value="DUF4350"/>
    <property type="match status" value="1"/>
</dbReference>
<dbReference type="SUPFAM" id="SSF52317">
    <property type="entry name" value="Class I glutamine amidotransferase-like"/>
    <property type="match status" value="1"/>
</dbReference>
<protein>
    <recommendedName>
        <fullName evidence="2">DUF4350 domain-containing protein</fullName>
    </recommendedName>
</protein>
<reference evidence="3 4" key="1">
    <citation type="submission" date="2016-05" db="EMBL/GenBank/DDBJ databases">
        <title>Draft Genome Sequences of Stenotrophomonas maltophilia Strains Sm32COP, Sm41DVV, Sm46PAILV, SmF3, SmF22, SmSOFb1 and SmCVFa1, Isolated from Different Manures, in France.</title>
        <authorList>
            <person name="Nazaret S."/>
            <person name="Bodilis J."/>
        </authorList>
    </citation>
    <scope>NUCLEOTIDE SEQUENCE [LARGE SCALE GENOMIC DNA]</scope>
    <source>
        <strain evidence="3 4">Sm46PAILV</strain>
    </source>
</reference>
<accession>A0A1A6Y2L0</accession>
<keyword evidence="1" id="KW-1133">Transmembrane helix</keyword>
<evidence type="ECO:0000313" key="3">
    <source>
        <dbReference type="EMBL" id="OBU69094.1"/>
    </source>
</evidence>
<sequence length="394" mass="43711">MSPRLFWSLLLGGVVLFGVPLTILFLRTHERVTETVHLPPQGEAAYNPLYVLGQALRADGAEVQSRPRLELTQMALGAHDTVVLLQDSGELPAPVAKALLDWVEDGGHLLVRTPPPAEDNAGSTQGPLLDQLGVNSLFQRSDCQPFHVEDDPGHVEFCNGRRFTLGFAASAQAERRWGGDRDLVFARLRHGLGRVSVLADMEFMRGEVDSPAARMAAANGTPSDGLHDRSHRDLARYLLDPNYGKGTFWLVYASRPPSLWARLFYQGWPLWAPLLLALLGWLWARSQRFGSVLPSPVLERRSLLEHVRASGELLLRYGHGTRLYDAVLALFLHRLRLRAPVAAALEGPPRDQAIAELLQWPQGRVASALTPPPPHDSSALRERIRLLLQMRSLL</sequence>
<evidence type="ECO:0000313" key="4">
    <source>
        <dbReference type="Proteomes" id="UP000092256"/>
    </source>
</evidence>
<dbReference type="EMBL" id="LYVJ01000003">
    <property type="protein sequence ID" value="OBU69094.1"/>
    <property type="molecule type" value="Genomic_DNA"/>
</dbReference>
<dbReference type="InterPro" id="IPR029062">
    <property type="entry name" value="Class_I_gatase-like"/>
</dbReference>
<feature type="transmembrane region" description="Helical" evidence="1">
    <location>
        <begin position="6"/>
        <end position="26"/>
    </location>
</feature>
<name>A0A1A6Y2L0_STEMA</name>
<keyword evidence="1" id="KW-0472">Membrane</keyword>
<dbReference type="InterPro" id="IPR025646">
    <property type="entry name" value="DUF4350"/>
</dbReference>
<gene>
    <name evidence="3" type="ORF">A9K58_05040</name>
</gene>
<comment type="caution">
    <text evidence="3">The sequence shown here is derived from an EMBL/GenBank/DDBJ whole genome shotgun (WGS) entry which is preliminary data.</text>
</comment>
<dbReference type="Proteomes" id="UP000092256">
    <property type="component" value="Unassembled WGS sequence"/>
</dbReference>
<dbReference type="OrthoDB" id="6638317at2"/>
<evidence type="ECO:0000256" key="1">
    <source>
        <dbReference type="SAM" id="Phobius"/>
    </source>
</evidence>
<keyword evidence="1" id="KW-0812">Transmembrane</keyword>
<evidence type="ECO:0000259" key="2">
    <source>
        <dbReference type="Pfam" id="PF14258"/>
    </source>
</evidence>
<feature type="domain" description="DUF4350" evidence="2">
    <location>
        <begin position="45"/>
        <end position="136"/>
    </location>
</feature>
<organism evidence="3 4">
    <name type="scientific">Stenotrophomonas maltophilia</name>
    <name type="common">Pseudomonas maltophilia</name>
    <name type="synonym">Xanthomonas maltophilia</name>
    <dbReference type="NCBI Taxonomy" id="40324"/>
    <lineage>
        <taxon>Bacteria</taxon>
        <taxon>Pseudomonadati</taxon>
        <taxon>Pseudomonadota</taxon>
        <taxon>Gammaproteobacteria</taxon>
        <taxon>Lysobacterales</taxon>
        <taxon>Lysobacteraceae</taxon>
        <taxon>Stenotrophomonas</taxon>
        <taxon>Stenotrophomonas maltophilia group</taxon>
    </lineage>
</organism>